<proteinExistence type="predicted"/>
<evidence type="ECO:0000313" key="1">
    <source>
        <dbReference type="EMBL" id="TKR94801.1"/>
    </source>
</evidence>
<evidence type="ECO:0000313" key="2">
    <source>
        <dbReference type="Proteomes" id="UP000298663"/>
    </source>
</evidence>
<dbReference type="Proteomes" id="UP000298663">
    <property type="component" value="Unassembled WGS sequence"/>
</dbReference>
<accession>A0A4U5PF17</accession>
<keyword evidence="2" id="KW-1185">Reference proteome</keyword>
<reference evidence="1 2" key="1">
    <citation type="journal article" date="2015" name="Genome Biol.">
        <title>Comparative genomics of Steinernema reveals deeply conserved gene regulatory networks.</title>
        <authorList>
            <person name="Dillman A.R."/>
            <person name="Macchietto M."/>
            <person name="Porter C.F."/>
            <person name="Rogers A."/>
            <person name="Williams B."/>
            <person name="Antoshechkin I."/>
            <person name="Lee M.M."/>
            <person name="Goodwin Z."/>
            <person name="Lu X."/>
            <person name="Lewis E.E."/>
            <person name="Goodrich-Blair H."/>
            <person name="Stock S.P."/>
            <person name="Adams B.J."/>
            <person name="Sternberg P.W."/>
            <person name="Mortazavi A."/>
        </authorList>
    </citation>
    <scope>NUCLEOTIDE SEQUENCE [LARGE SCALE GENOMIC DNA]</scope>
    <source>
        <strain evidence="1 2">ALL</strain>
    </source>
</reference>
<name>A0A4U5PF17_STECR</name>
<reference evidence="1 2" key="2">
    <citation type="journal article" date="2019" name="G3 (Bethesda)">
        <title>Hybrid Assembly of the Genome of the Entomopathogenic Nematode Steinernema carpocapsae Identifies the X-Chromosome.</title>
        <authorList>
            <person name="Serra L."/>
            <person name="Macchietto M."/>
            <person name="Macias-Munoz A."/>
            <person name="McGill C.J."/>
            <person name="Rodriguez I.M."/>
            <person name="Rodriguez B."/>
            <person name="Murad R."/>
            <person name="Mortazavi A."/>
        </authorList>
    </citation>
    <scope>NUCLEOTIDE SEQUENCE [LARGE SCALE GENOMIC DNA]</scope>
    <source>
        <strain evidence="1 2">ALL</strain>
    </source>
</reference>
<comment type="caution">
    <text evidence="1">The sequence shown here is derived from an EMBL/GenBank/DDBJ whole genome shotgun (WGS) entry which is preliminary data.</text>
</comment>
<sequence length="167" mass="19186">MKRFSLMPPSNLQPFVRVDWKHIESTTHDRYRLILDTMDGMFYQCVVAGCDARVRLTPESREERSCLLGVHILSHNHPVHTYPYCGILGTEEPPKKPKKWRKILLMLTCTKCTEVETDEVVKPRDIKVAERDLAELPEVPSHPVPIAVAEPQIKKTKKKERVACLAC</sequence>
<organism evidence="1 2">
    <name type="scientific">Steinernema carpocapsae</name>
    <name type="common">Entomopathogenic nematode</name>
    <dbReference type="NCBI Taxonomy" id="34508"/>
    <lineage>
        <taxon>Eukaryota</taxon>
        <taxon>Metazoa</taxon>
        <taxon>Ecdysozoa</taxon>
        <taxon>Nematoda</taxon>
        <taxon>Chromadorea</taxon>
        <taxon>Rhabditida</taxon>
        <taxon>Tylenchina</taxon>
        <taxon>Panagrolaimomorpha</taxon>
        <taxon>Strongyloidoidea</taxon>
        <taxon>Steinernematidae</taxon>
        <taxon>Steinernema</taxon>
    </lineage>
</organism>
<protein>
    <submittedName>
        <fullName evidence="1">Uncharacterized protein</fullName>
    </submittedName>
</protein>
<dbReference type="EMBL" id="AZBU02000002">
    <property type="protein sequence ID" value="TKR94801.1"/>
    <property type="molecule type" value="Genomic_DNA"/>
</dbReference>
<dbReference type="AlphaFoldDB" id="A0A4U5PF17"/>
<gene>
    <name evidence="1" type="ORF">L596_009040</name>
</gene>